<dbReference type="CDD" id="cd01301">
    <property type="entry name" value="rDP_like"/>
    <property type="match status" value="1"/>
</dbReference>
<name>A0ABR7NAY6_9FIRM</name>
<organism evidence="1 2">
    <name type="scientific">Jingyaoa shaoxingensis</name>
    <dbReference type="NCBI Taxonomy" id="2763671"/>
    <lineage>
        <taxon>Bacteria</taxon>
        <taxon>Bacillati</taxon>
        <taxon>Bacillota</taxon>
        <taxon>Clostridia</taxon>
        <taxon>Lachnospirales</taxon>
        <taxon>Lachnospiraceae</taxon>
        <taxon>Jingyaoa</taxon>
    </lineage>
</organism>
<sequence>MNVIDMHCDTIAQIYRTQNQKETQRLLSNNLCIDLQKMKLGGYMLQNFAMFVDKGEEENPLETALGMIDCYYQELNENNDWIAPVFSYEDIVKNQKNGKMSAMLTLEEGCVVKGQLSLLRIFYRLGVRMIALTWNYENEIGVPNLTTDEAGTPRFDKRNSQGLTEFGIEMIQEMERLGMIVDVSHLSDGGFWDVLHHTTQPFVASHSDAASECNVCRNLTDDMIRALADRGGVMGLNYCHDFLTESDKPAALSADTSIFMDAGKQTKKISRMEDMVRHIKHIVNIGGIEVCGLGSDFDGINNSVEFGNASGVQQLYEALVKSGFSEDDADKIFYKNVLRVYQDVLK</sequence>
<comment type="caution">
    <text evidence="1">The sequence shown here is derived from an EMBL/GenBank/DDBJ whole genome shotgun (WGS) entry which is preliminary data.</text>
</comment>
<dbReference type="SUPFAM" id="SSF51556">
    <property type="entry name" value="Metallo-dependent hydrolases"/>
    <property type="match status" value="1"/>
</dbReference>
<evidence type="ECO:0000313" key="1">
    <source>
        <dbReference type="EMBL" id="MBC8572967.1"/>
    </source>
</evidence>
<dbReference type="Proteomes" id="UP000657421">
    <property type="component" value="Unassembled WGS sequence"/>
</dbReference>
<proteinExistence type="predicted"/>
<dbReference type="PROSITE" id="PS51365">
    <property type="entry name" value="RENAL_DIPEPTIDASE_2"/>
    <property type="match status" value="1"/>
</dbReference>
<dbReference type="EMBL" id="JACRSZ010000006">
    <property type="protein sequence ID" value="MBC8572967.1"/>
    <property type="molecule type" value="Genomic_DNA"/>
</dbReference>
<accession>A0ABR7NAY6</accession>
<dbReference type="InterPro" id="IPR008257">
    <property type="entry name" value="Pept_M19"/>
</dbReference>
<gene>
    <name evidence="1" type="ORF">H8716_07720</name>
</gene>
<keyword evidence="2" id="KW-1185">Reference proteome</keyword>
<dbReference type="PANTHER" id="PTHR10443">
    <property type="entry name" value="MICROSOMAL DIPEPTIDASE"/>
    <property type="match status" value="1"/>
</dbReference>
<reference evidence="1 2" key="1">
    <citation type="submission" date="2020-08" db="EMBL/GenBank/DDBJ databases">
        <title>Genome public.</title>
        <authorList>
            <person name="Liu C."/>
            <person name="Sun Q."/>
        </authorList>
    </citation>
    <scope>NUCLEOTIDE SEQUENCE [LARGE SCALE GENOMIC DNA]</scope>
    <source>
        <strain evidence="1 2">NSJ-46</strain>
    </source>
</reference>
<protein>
    <submittedName>
        <fullName evidence="1">Membrane dipeptidase</fullName>
    </submittedName>
</protein>
<evidence type="ECO:0000313" key="2">
    <source>
        <dbReference type="Proteomes" id="UP000657421"/>
    </source>
</evidence>
<dbReference type="RefSeq" id="WP_249307996.1">
    <property type="nucleotide sequence ID" value="NZ_JACRSZ010000006.1"/>
</dbReference>
<dbReference type="PANTHER" id="PTHR10443:SF12">
    <property type="entry name" value="DIPEPTIDASE"/>
    <property type="match status" value="1"/>
</dbReference>
<dbReference type="InterPro" id="IPR032466">
    <property type="entry name" value="Metal_Hydrolase"/>
</dbReference>
<dbReference type="Pfam" id="PF01244">
    <property type="entry name" value="Peptidase_M19"/>
    <property type="match status" value="1"/>
</dbReference>
<dbReference type="Gene3D" id="3.20.20.140">
    <property type="entry name" value="Metal-dependent hydrolases"/>
    <property type="match status" value="1"/>
</dbReference>